<dbReference type="InterPro" id="IPR036388">
    <property type="entry name" value="WH-like_DNA-bd_sf"/>
</dbReference>
<dbReference type="GO" id="GO:0003677">
    <property type="term" value="F:DNA binding"/>
    <property type="evidence" value="ECO:0007669"/>
    <property type="project" value="UniProtKB-KW"/>
</dbReference>
<dbReference type="InterPro" id="IPR000835">
    <property type="entry name" value="HTH_MarR-typ"/>
</dbReference>
<dbReference type="RefSeq" id="WP_092545333.1">
    <property type="nucleotide sequence ID" value="NZ_BOMJ01000001.1"/>
</dbReference>
<gene>
    <name evidence="5" type="ORF">SAMN04489716_3152</name>
</gene>
<evidence type="ECO:0000256" key="3">
    <source>
        <dbReference type="ARBA" id="ARBA00023163"/>
    </source>
</evidence>
<dbReference type="STRING" id="113562.SAMN04489716_3152"/>
<dbReference type="Proteomes" id="UP000198688">
    <property type="component" value="Chromosome I"/>
</dbReference>
<dbReference type="EMBL" id="LT629758">
    <property type="protein sequence ID" value="SDT28988.1"/>
    <property type="molecule type" value="Genomic_DNA"/>
</dbReference>
<evidence type="ECO:0000313" key="5">
    <source>
        <dbReference type="EMBL" id="SDT28988.1"/>
    </source>
</evidence>
<name>A0A1H1Z5L6_9ACTN</name>
<sequence>MAKDKADILVEAWAAELDWLDPVQEAIIVRLSVLGRHLAQARKTALAAGDLAYWQFKVLLILRRGGPPYQASPSELADSLGLTRGALSARLRPIEEAGLITRTGADDRDRRRVRVTLTEAGHRAFEQHIGTEYRAETALLAALDASERQALADLLRKVVLAAQE</sequence>
<accession>A0A1H1Z5L6</accession>
<dbReference type="SMART" id="SM00347">
    <property type="entry name" value="HTH_MARR"/>
    <property type="match status" value="1"/>
</dbReference>
<keyword evidence="2 5" id="KW-0238">DNA-binding</keyword>
<dbReference type="Gene3D" id="1.10.10.10">
    <property type="entry name" value="Winged helix-like DNA-binding domain superfamily/Winged helix DNA-binding domain"/>
    <property type="match status" value="1"/>
</dbReference>
<dbReference type="PRINTS" id="PR00598">
    <property type="entry name" value="HTHMARR"/>
</dbReference>
<keyword evidence="3" id="KW-0804">Transcription</keyword>
<dbReference type="PROSITE" id="PS50995">
    <property type="entry name" value="HTH_MARR_2"/>
    <property type="match status" value="1"/>
</dbReference>
<proteinExistence type="predicted"/>
<dbReference type="OrthoDB" id="5243957at2"/>
<protein>
    <submittedName>
        <fullName evidence="5">DNA-binding transcriptional regulator, MarR family</fullName>
    </submittedName>
</protein>
<dbReference type="SUPFAM" id="SSF46785">
    <property type="entry name" value="Winged helix' DNA-binding domain"/>
    <property type="match status" value="1"/>
</dbReference>
<dbReference type="PANTHER" id="PTHR42756">
    <property type="entry name" value="TRANSCRIPTIONAL REGULATOR, MARR"/>
    <property type="match status" value="1"/>
</dbReference>
<evidence type="ECO:0000259" key="4">
    <source>
        <dbReference type="PROSITE" id="PS50995"/>
    </source>
</evidence>
<feature type="domain" description="HTH marR-type" evidence="4">
    <location>
        <begin position="24"/>
        <end position="160"/>
    </location>
</feature>
<dbReference type="GO" id="GO:0003700">
    <property type="term" value="F:DNA-binding transcription factor activity"/>
    <property type="evidence" value="ECO:0007669"/>
    <property type="project" value="InterPro"/>
</dbReference>
<evidence type="ECO:0000256" key="2">
    <source>
        <dbReference type="ARBA" id="ARBA00023125"/>
    </source>
</evidence>
<evidence type="ECO:0000313" key="6">
    <source>
        <dbReference type="Proteomes" id="UP000198688"/>
    </source>
</evidence>
<dbReference type="AlphaFoldDB" id="A0A1H1Z5L6"/>
<evidence type="ECO:0000256" key="1">
    <source>
        <dbReference type="ARBA" id="ARBA00023015"/>
    </source>
</evidence>
<reference evidence="5 6" key="1">
    <citation type="submission" date="2016-10" db="EMBL/GenBank/DDBJ databases">
        <authorList>
            <person name="de Groot N.N."/>
        </authorList>
    </citation>
    <scope>NUCLEOTIDE SEQUENCE [LARGE SCALE GENOMIC DNA]</scope>
    <source>
        <strain evidence="5 6">DSM 43941</strain>
    </source>
</reference>
<dbReference type="InterPro" id="IPR036390">
    <property type="entry name" value="WH_DNA-bd_sf"/>
</dbReference>
<keyword evidence="1" id="KW-0805">Transcription regulation</keyword>
<keyword evidence="6" id="KW-1185">Reference proteome</keyword>
<dbReference type="Pfam" id="PF12802">
    <property type="entry name" value="MarR_2"/>
    <property type="match status" value="1"/>
</dbReference>
<organism evidence="5 6">
    <name type="scientific">Actinoplanes derwentensis</name>
    <dbReference type="NCBI Taxonomy" id="113562"/>
    <lineage>
        <taxon>Bacteria</taxon>
        <taxon>Bacillati</taxon>
        <taxon>Actinomycetota</taxon>
        <taxon>Actinomycetes</taxon>
        <taxon>Micromonosporales</taxon>
        <taxon>Micromonosporaceae</taxon>
        <taxon>Actinoplanes</taxon>
    </lineage>
</organism>
<dbReference type="PANTHER" id="PTHR42756:SF1">
    <property type="entry name" value="TRANSCRIPTIONAL REPRESSOR OF EMRAB OPERON"/>
    <property type="match status" value="1"/>
</dbReference>